<feature type="domain" description="Iron-binding zinc finger CDGSH type" evidence="5">
    <location>
        <begin position="34"/>
        <end position="67"/>
    </location>
</feature>
<evidence type="ECO:0000259" key="5">
    <source>
        <dbReference type="SMART" id="SM00704"/>
    </source>
</evidence>
<dbReference type="Gene3D" id="3.40.5.90">
    <property type="entry name" value="CDGSH iron-sulfur domain, mitoNEET-type"/>
    <property type="match status" value="1"/>
</dbReference>
<dbReference type="Pfam" id="PF09360">
    <property type="entry name" value="zf-CDGSH"/>
    <property type="match status" value="1"/>
</dbReference>
<dbReference type="EMBL" id="FMYP01000020">
    <property type="protein sequence ID" value="SDC18532.1"/>
    <property type="molecule type" value="Genomic_DNA"/>
</dbReference>
<keyword evidence="1" id="KW-0001">2Fe-2S</keyword>
<gene>
    <name evidence="6" type="ORF">SAMN05216323_102030</name>
</gene>
<keyword evidence="7" id="KW-1185">Reference proteome</keyword>
<dbReference type="AlphaFoldDB" id="A0A1G6JIA9"/>
<dbReference type="GO" id="GO:0005737">
    <property type="term" value="C:cytoplasm"/>
    <property type="evidence" value="ECO:0007669"/>
    <property type="project" value="UniProtKB-ARBA"/>
</dbReference>
<dbReference type="OrthoDB" id="9795032at2"/>
<dbReference type="GO" id="GO:0046872">
    <property type="term" value="F:metal ion binding"/>
    <property type="evidence" value="ECO:0007669"/>
    <property type="project" value="UniProtKB-KW"/>
</dbReference>
<protein>
    <submittedName>
        <fullName evidence="6">Iron-binding zinc finger CDGSH type</fullName>
    </submittedName>
</protein>
<dbReference type="Proteomes" id="UP000199452">
    <property type="component" value="Unassembled WGS sequence"/>
</dbReference>
<evidence type="ECO:0000313" key="6">
    <source>
        <dbReference type="EMBL" id="SDC18532.1"/>
    </source>
</evidence>
<keyword evidence="4" id="KW-0411">Iron-sulfur</keyword>
<evidence type="ECO:0000313" key="7">
    <source>
        <dbReference type="Proteomes" id="UP000199452"/>
    </source>
</evidence>
<sequence length="67" mass="7364">MEEKKGKDISAEIKVPGHGPIKVYGNFEVFCDGKKLAIDGDSVEFCGCGQSKDMPFCDGTHKRVTRE</sequence>
<dbReference type="STRING" id="1640674.SAMN05216323_102030"/>
<reference evidence="6 7" key="1">
    <citation type="submission" date="2016-09" db="EMBL/GenBank/DDBJ databases">
        <authorList>
            <person name="Capua I."/>
            <person name="De Benedictis P."/>
            <person name="Joannis T."/>
            <person name="Lombin L.H."/>
            <person name="Cattoli G."/>
        </authorList>
    </citation>
    <scope>NUCLEOTIDE SEQUENCE [LARGE SCALE GENOMIC DNA]</scope>
    <source>
        <strain evidence="6 7">A7P-90m</strain>
    </source>
</reference>
<evidence type="ECO:0000256" key="3">
    <source>
        <dbReference type="ARBA" id="ARBA00023004"/>
    </source>
</evidence>
<keyword evidence="3" id="KW-0408">Iron</keyword>
<evidence type="ECO:0000256" key="2">
    <source>
        <dbReference type="ARBA" id="ARBA00022723"/>
    </source>
</evidence>
<organism evidence="6 7">
    <name type="scientific">Williamwhitmania taraxaci</name>
    <dbReference type="NCBI Taxonomy" id="1640674"/>
    <lineage>
        <taxon>Bacteria</taxon>
        <taxon>Pseudomonadati</taxon>
        <taxon>Bacteroidota</taxon>
        <taxon>Bacteroidia</taxon>
        <taxon>Bacteroidales</taxon>
        <taxon>Williamwhitmaniaceae</taxon>
        <taxon>Williamwhitmania</taxon>
    </lineage>
</organism>
<evidence type="ECO:0000256" key="4">
    <source>
        <dbReference type="ARBA" id="ARBA00023014"/>
    </source>
</evidence>
<evidence type="ECO:0000256" key="1">
    <source>
        <dbReference type="ARBA" id="ARBA00022714"/>
    </source>
</evidence>
<dbReference type="InterPro" id="IPR042216">
    <property type="entry name" value="MitoNEET_CISD"/>
</dbReference>
<name>A0A1G6JIA9_9BACT</name>
<keyword evidence="2" id="KW-0479">Metal-binding</keyword>
<proteinExistence type="predicted"/>
<dbReference type="InterPro" id="IPR018967">
    <property type="entry name" value="FeS-contain_CDGSH-typ"/>
</dbReference>
<dbReference type="GO" id="GO:0051537">
    <property type="term" value="F:2 iron, 2 sulfur cluster binding"/>
    <property type="evidence" value="ECO:0007669"/>
    <property type="project" value="UniProtKB-KW"/>
</dbReference>
<accession>A0A1G6JIA9</accession>
<dbReference type="RefSeq" id="WP_092437366.1">
    <property type="nucleotide sequence ID" value="NZ_FMYP01000020.1"/>
</dbReference>
<dbReference type="SMART" id="SM00704">
    <property type="entry name" value="ZnF_CDGSH"/>
    <property type="match status" value="1"/>
</dbReference>